<gene>
    <name evidence="2" type="ORF">FC18_GL001389</name>
</gene>
<protein>
    <recommendedName>
        <fullName evidence="4">Immunity protein</fullName>
    </recommendedName>
</protein>
<evidence type="ECO:0000313" key="3">
    <source>
        <dbReference type="Proteomes" id="UP000051679"/>
    </source>
</evidence>
<keyword evidence="1" id="KW-0812">Transmembrane</keyword>
<dbReference type="Proteomes" id="UP000051679">
    <property type="component" value="Unassembled WGS sequence"/>
</dbReference>
<name>A0A0R1ZK96_9LACO</name>
<evidence type="ECO:0000313" key="2">
    <source>
        <dbReference type="EMBL" id="KRM55357.1"/>
    </source>
</evidence>
<keyword evidence="1" id="KW-1133">Transmembrane helix</keyword>
<dbReference type="PATRIC" id="fig|1291052.5.peg.1408"/>
<feature type="transmembrane region" description="Helical" evidence="1">
    <location>
        <begin position="48"/>
        <end position="68"/>
    </location>
</feature>
<reference evidence="2 3" key="1">
    <citation type="journal article" date="2015" name="Genome Announc.">
        <title>Expanding the biotechnology potential of lactobacilli through comparative genomics of 213 strains and associated genera.</title>
        <authorList>
            <person name="Sun Z."/>
            <person name="Harris H.M."/>
            <person name="McCann A."/>
            <person name="Guo C."/>
            <person name="Argimon S."/>
            <person name="Zhang W."/>
            <person name="Yang X."/>
            <person name="Jeffery I.B."/>
            <person name="Cooney J.C."/>
            <person name="Kagawa T.F."/>
            <person name="Liu W."/>
            <person name="Song Y."/>
            <person name="Salvetti E."/>
            <person name="Wrobel A."/>
            <person name="Rasinkangas P."/>
            <person name="Parkhill J."/>
            <person name="Rea M.C."/>
            <person name="O'Sullivan O."/>
            <person name="Ritari J."/>
            <person name="Douillard F.P."/>
            <person name="Paul Ross R."/>
            <person name="Yang R."/>
            <person name="Briner A.E."/>
            <person name="Felis G.E."/>
            <person name="de Vos W.M."/>
            <person name="Barrangou R."/>
            <person name="Klaenhammer T.R."/>
            <person name="Caufield P.W."/>
            <person name="Cui Y."/>
            <person name="Zhang H."/>
            <person name="O'Toole P.W."/>
        </authorList>
    </citation>
    <scope>NUCLEOTIDE SEQUENCE [LARGE SCALE GENOMIC DNA]</scope>
    <source>
        <strain evidence="2 3">DSM 20505</strain>
    </source>
</reference>
<sequence>MEATIMEQYLVGIGAIILGLIQIYVGVRTFKRFKQTASKSTSPFSAFGLWYGFGFGIIVILVGIATLTGNI</sequence>
<keyword evidence="1" id="KW-0472">Membrane</keyword>
<feature type="transmembrane region" description="Helical" evidence="1">
    <location>
        <begin position="6"/>
        <end position="27"/>
    </location>
</feature>
<evidence type="ECO:0000256" key="1">
    <source>
        <dbReference type="SAM" id="Phobius"/>
    </source>
</evidence>
<keyword evidence="3" id="KW-1185">Reference proteome</keyword>
<evidence type="ECO:0008006" key="4">
    <source>
        <dbReference type="Google" id="ProtNLM"/>
    </source>
</evidence>
<dbReference type="AlphaFoldDB" id="A0A0R1ZK96"/>
<dbReference type="EMBL" id="AYYO01000023">
    <property type="protein sequence ID" value="KRM55357.1"/>
    <property type="molecule type" value="Genomic_DNA"/>
</dbReference>
<comment type="caution">
    <text evidence="2">The sequence shown here is derived from an EMBL/GenBank/DDBJ whole genome shotgun (WGS) entry which is preliminary data.</text>
</comment>
<organism evidence="2 3">
    <name type="scientific">Lacticaseibacillus sharpeae JCM 1186 = DSM 20505</name>
    <dbReference type="NCBI Taxonomy" id="1291052"/>
    <lineage>
        <taxon>Bacteria</taxon>
        <taxon>Bacillati</taxon>
        <taxon>Bacillota</taxon>
        <taxon>Bacilli</taxon>
        <taxon>Lactobacillales</taxon>
        <taxon>Lactobacillaceae</taxon>
        <taxon>Lacticaseibacillus</taxon>
    </lineage>
</organism>
<proteinExistence type="predicted"/>
<accession>A0A0R1ZK96</accession>